<proteinExistence type="predicted"/>
<evidence type="ECO:0000313" key="1">
    <source>
        <dbReference type="EMBL" id="RSL46587.1"/>
    </source>
</evidence>
<keyword evidence="2" id="KW-1185">Reference proteome</keyword>
<protein>
    <submittedName>
        <fullName evidence="1">Uncharacterized protein</fullName>
    </submittedName>
</protein>
<sequence length="139" mass="15532">MVRGVATTQYHSDIDTGMLNDQCPRRLVISSCNHALEGGSITGNRIKRYAEFTQLFDQTTCKRGIRAMGNIVKGSEPPFVCGQRIETFMFNKNVDCGTGSHGDGPTKAWYLWFRKICATFQKERCNGVAARAFMANRVV</sequence>
<evidence type="ECO:0000313" key="2">
    <source>
        <dbReference type="Proteomes" id="UP000288168"/>
    </source>
</evidence>
<organism evidence="1 2">
    <name type="scientific">Fusarium duplospermum</name>
    <dbReference type="NCBI Taxonomy" id="1325734"/>
    <lineage>
        <taxon>Eukaryota</taxon>
        <taxon>Fungi</taxon>
        <taxon>Dikarya</taxon>
        <taxon>Ascomycota</taxon>
        <taxon>Pezizomycotina</taxon>
        <taxon>Sordariomycetes</taxon>
        <taxon>Hypocreomycetidae</taxon>
        <taxon>Hypocreales</taxon>
        <taxon>Nectriaceae</taxon>
        <taxon>Fusarium</taxon>
        <taxon>Fusarium solani species complex</taxon>
    </lineage>
</organism>
<name>A0A428P0P0_9HYPO</name>
<gene>
    <name evidence="1" type="ORF">CEP54_013769</name>
</gene>
<reference evidence="1 2" key="1">
    <citation type="submission" date="2017-06" db="EMBL/GenBank/DDBJ databases">
        <title>Comparative genomic analysis of Ambrosia Fusariam Clade fungi.</title>
        <authorList>
            <person name="Stajich J.E."/>
            <person name="Carrillo J."/>
            <person name="Kijimoto T."/>
            <person name="Eskalen A."/>
            <person name="O'Donnell K."/>
            <person name="Kasson M."/>
        </authorList>
    </citation>
    <scope>NUCLEOTIDE SEQUENCE [LARGE SCALE GENOMIC DNA]</scope>
    <source>
        <strain evidence="1 2">NRRL62584</strain>
    </source>
</reference>
<accession>A0A428P0P0</accession>
<dbReference type="Proteomes" id="UP000288168">
    <property type="component" value="Unassembled WGS sequence"/>
</dbReference>
<dbReference type="EMBL" id="NKCI01000235">
    <property type="protein sequence ID" value="RSL46587.1"/>
    <property type="molecule type" value="Genomic_DNA"/>
</dbReference>
<dbReference type="AlphaFoldDB" id="A0A428P0P0"/>
<comment type="caution">
    <text evidence="1">The sequence shown here is derived from an EMBL/GenBank/DDBJ whole genome shotgun (WGS) entry which is preliminary data.</text>
</comment>